<keyword evidence="2" id="KW-0732">Signal</keyword>
<accession>A0A0R2S899</accession>
<feature type="non-terminal residue" evidence="3">
    <location>
        <position position="1"/>
    </location>
</feature>
<evidence type="ECO:0000256" key="1">
    <source>
        <dbReference type="SAM" id="Phobius"/>
    </source>
</evidence>
<dbReference type="Proteomes" id="UP000051934">
    <property type="component" value="Unassembled WGS sequence"/>
</dbReference>
<proteinExistence type="predicted"/>
<protein>
    <recommendedName>
        <fullName evidence="5">MFS transporter</fullName>
    </recommendedName>
</protein>
<evidence type="ECO:0000313" key="3">
    <source>
        <dbReference type="EMBL" id="KRO71105.1"/>
    </source>
</evidence>
<sequence>RMSSFMMLSYALTPIGVFPMAMAADRIGAANSILGACVLLVIVVGLFYGLSKTLRGLDASVTAKAAATAAARAA</sequence>
<evidence type="ECO:0000256" key="2">
    <source>
        <dbReference type="SAM" id="SignalP"/>
    </source>
</evidence>
<evidence type="ECO:0008006" key="5">
    <source>
        <dbReference type="Google" id="ProtNLM"/>
    </source>
</evidence>
<dbReference type="AlphaFoldDB" id="A0A0R2S899"/>
<feature type="signal peptide" evidence="2">
    <location>
        <begin position="1"/>
        <end position="23"/>
    </location>
</feature>
<keyword evidence="1" id="KW-1133">Transmembrane helix</keyword>
<gene>
    <name evidence="3" type="ORF">ABR69_05985</name>
</gene>
<evidence type="ECO:0000313" key="4">
    <source>
        <dbReference type="Proteomes" id="UP000051934"/>
    </source>
</evidence>
<feature type="transmembrane region" description="Helical" evidence="1">
    <location>
        <begin position="33"/>
        <end position="50"/>
    </location>
</feature>
<dbReference type="EMBL" id="LIBB01000239">
    <property type="protein sequence ID" value="KRO71105.1"/>
    <property type="molecule type" value="Genomic_DNA"/>
</dbReference>
<feature type="chain" id="PRO_5006423434" description="MFS transporter" evidence="2">
    <location>
        <begin position="24"/>
        <end position="74"/>
    </location>
</feature>
<keyword evidence="1" id="KW-0812">Transmembrane</keyword>
<reference evidence="3 4" key="1">
    <citation type="submission" date="2015-10" db="EMBL/GenBank/DDBJ databases">
        <title>Metagenome-Assembled Genomes uncover a global brackish microbiome.</title>
        <authorList>
            <person name="Hugerth L.W."/>
            <person name="Larsson J."/>
            <person name="Alneberg J."/>
            <person name="Lindh M.V."/>
            <person name="Legrand C."/>
            <person name="Pinhassi J."/>
            <person name="Andersson A.F."/>
        </authorList>
    </citation>
    <scope>NUCLEOTIDE SEQUENCE [LARGE SCALE GENOMIC DNA]</scope>
    <source>
        <strain evidence="3">BACL4 MAG-120507-bin80</strain>
    </source>
</reference>
<comment type="caution">
    <text evidence="3">The sequence shown here is derived from an EMBL/GenBank/DDBJ whole genome shotgun (WGS) entry which is preliminary data.</text>
</comment>
<name>A0A0R2S899_9GAMM</name>
<keyword evidence="1" id="KW-0472">Membrane</keyword>
<organism evidence="3 4">
    <name type="scientific">OM182 bacterium BACL3 MAG-120507-bin80</name>
    <dbReference type="NCBI Taxonomy" id="1655577"/>
    <lineage>
        <taxon>Bacteria</taxon>
        <taxon>Pseudomonadati</taxon>
        <taxon>Pseudomonadota</taxon>
        <taxon>Gammaproteobacteria</taxon>
        <taxon>OMG group</taxon>
        <taxon>OM182 clade</taxon>
    </lineage>
</organism>